<proteinExistence type="inferred from homology"/>
<sequence>MSLDKILKSDEKPYISPVINIRQFLADASAQMDRLRQYFDDIPSASAAADCSAVEQPASFNASDPRKNFLKFVMDRGFSTEDAAKAIASGDGALAKMFQSCPLGEFEVTFPPMDSKLMTHKVLHNIREGHQSSATKNLLVERGKYFRYREQELRRYYTESGCQVATDIAMTVHLLRPMNHRSEIARYKNICEAKLMVRGQMPLVKLREKIFCPSDFWSNLEDYEVLKASDCFTNRFTSAFFFIHDTFYIDRRHPNSADITQPIRDFLGRKTKQFGPHKVEDMANVRMIDLTVRLGQPYLFQHQGRCEHILIFSDLRLLLPGDEQNLAEYPIRLYDSVHQKMCVVCTDSAASFVVTESDRLPMTPAFFCRKCFRSFHYDGEQRIGQFKAFHFMDHAGTE</sequence>
<dbReference type="GO" id="GO:0003677">
    <property type="term" value="F:DNA binding"/>
    <property type="evidence" value="ECO:0007669"/>
    <property type="project" value="UniProtKB-KW"/>
</dbReference>
<name>A0ABD2I3C1_HETSC</name>
<evidence type="ECO:0000256" key="9">
    <source>
        <dbReference type="ARBA" id="ARBA00025958"/>
    </source>
</evidence>
<comment type="caution">
    <text evidence="11">The sequence shown here is derived from an EMBL/GenBank/DDBJ whole genome shotgun (WGS) entry which is preliminary data.</text>
</comment>
<evidence type="ECO:0000313" key="11">
    <source>
        <dbReference type="EMBL" id="KAL3073603.1"/>
    </source>
</evidence>
<dbReference type="EMBL" id="JBICCN010000366">
    <property type="protein sequence ID" value="KAL3073603.1"/>
    <property type="molecule type" value="Genomic_DNA"/>
</dbReference>
<evidence type="ECO:0000256" key="5">
    <source>
        <dbReference type="ARBA" id="ARBA00023125"/>
    </source>
</evidence>
<evidence type="ECO:0000256" key="1">
    <source>
        <dbReference type="ARBA" id="ARBA00004123"/>
    </source>
</evidence>
<keyword evidence="5" id="KW-0238">DNA-binding</keyword>
<comment type="similarity">
    <text evidence="2">Belongs to the SNAPC3/SRD2 family.</text>
</comment>
<comment type="subunit">
    <text evidence="9">Part of the SNAPc complex composed of 5 subunits: SNAPC1, SNAPC2, SNAPC3, SNAPC4 and SNAPC5. SNAPC3 interacts with SNAPC1.</text>
</comment>
<keyword evidence="6" id="KW-0804">Transcription</keyword>
<evidence type="ECO:0000256" key="8">
    <source>
        <dbReference type="ARBA" id="ARBA00025193"/>
    </source>
</evidence>
<dbReference type="Proteomes" id="UP001620645">
    <property type="component" value="Unassembled WGS sequence"/>
</dbReference>
<gene>
    <name evidence="11" type="ORF">niasHS_017170</name>
</gene>
<keyword evidence="12" id="KW-1185">Reference proteome</keyword>
<comment type="subcellular location">
    <subcellularLocation>
        <location evidence="1">Nucleus</location>
    </subcellularLocation>
</comment>
<evidence type="ECO:0000256" key="2">
    <source>
        <dbReference type="ARBA" id="ARBA00010410"/>
    </source>
</evidence>
<evidence type="ECO:0000256" key="4">
    <source>
        <dbReference type="ARBA" id="ARBA00023015"/>
    </source>
</evidence>
<dbReference type="AlphaFoldDB" id="A0ABD2I3C1"/>
<evidence type="ECO:0000313" key="12">
    <source>
        <dbReference type="Proteomes" id="UP001620645"/>
    </source>
</evidence>
<evidence type="ECO:0000256" key="6">
    <source>
        <dbReference type="ARBA" id="ARBA00023163"/>
    </source>
</evidence>
<reference evidence="11 12" key="1">
    <citation type="submission" date="2024-10" db="EMBL/GenBank/DDBJ databases">
        <authorList>
            <person name="Kim D."/>
        </authorList>
    </citation>
    <scope>NUCLEOTIDE SEQUENCE [LARGE SCALE GENOMIC DNA]</scope>
    <source>
        <strain evidence="11">Taebaek</strain>
    </source>
</reference>
<evidence type="ECO:0000256" key="10">
    <source>
        <dbReference type="ARBA" id="ARBA00029606"/>
    </source>
</evidence>
<dbReference type="PANTHER" id="PTHR13421">
    <property type="entry name" value="SNRNA-ACTIVATING PROTEIN COMPLEX SUBUNIT 3"/>
    <property type="match status" value="1"/>
</dbReference>
<keyword evidence="4" id="KW-0805">Transcription regulation</keyword>
<keyword evidence="7" id="KW-0539">Nucleus</keyword>
<dbReference type="PANTHER" id="PTHR13421:SF16">
    <property type="entry name" value="SNRNA-ACTIVATING PROTEIN COMPLEX SUBUNIT 3"/>
    <property type="match status" value="1"/>
</dbReference>
<accession>A0ABD2I3C1</accession>
<organism evidence="11 12">
    <name type="scientific">Heterodera schachtii</name>
    <name type="common">Sugarbeet cyst nematode worm</name>
    <name type="synonym">Tylenchus schachtii</name>
    <dbReference type="NCBI Taxonomy" id="97005"/>
    <lineage>
        <taxon>Eukaryota</taxon>
        <taxon>Metazoa</taxon>
        <taxon>Ecdysozoa</taxon>
        <taxon>Nematoda</taxon>
        <taxon>Chromadorea</taxon>
        <taxon>Rhabditida</taxon>
        <taxon>Tylenchina</taxon>
        <taxon>Tylenchomorpha</taxon>
        <taxon>Tylenchoidea</taxon>
        <taxon>Heteroderidae</taxon>
        <taxon>Heteroderinae</taxon>
        <taxon>Heterodera</taxon>
    </lineage>
</organism>
<comment type="function">
    <text evidence="8">Part of the SNAPc complex required for the transcription of both RNA polymerase II and III small-nuclear RNA genes. Binds to the proximal sequence element (PSE), a non-TATA-box basal promoter element common to these 2 types of genes. Recruits TBP and BRF2 to the U6 snRNA TATA box.</text>
</comment>
<dbReference type="GO" id="GO:0005634">
    <property type="term" value="C:nucleus"/>
    <property type="evidence" value="ECO:0007669"/>
    <property type="project" value="UniProtKB-SubCell"/>
</dbReference>
<evidence type="ECO:0000256" key="3">
    <source>
        <dbReference type="ARBA" id="ARBA00013634"/>
    </source>
</evidence>
<protein>
    <recommendedName>
        <fullName evidence="3">snRNA-activating protein complex subunit 3</fullName>
    </recommendedName>
    <alternativeName>
        <fullName evidence="10">Small nuclear RNA-activating complex polypeptide 3</fullName>
    </alternativeName>
</protein>
<dbReference type="Pfam" id="PF12251">
    <property type="entry name" value="SNAPC3"/>
    <property type="match status" value="1"/>
</dbReference>
<dbReference type="InterPro" id="IPR022042">
    <property type="entry name" value="snRNA-activating_su3"/>
</dbReference>
<evidence type="ECO:0000256" key="7">
    <source>
        <dbReference type="ARBA" id="ARBA00023242"/>
    </source>
</evidence>